<keyword evidence="1" id="KW-0479">Metal-binding</keyword>
<dbReference type="PROSITE" id="PS00018">
    <property type="entry name" value="EF_HAND_1"/>
    <property type="match status" value="3"/>
</dbReference>
<name>A0A913XX58_EXADI</name>
<evidence type="ECO:0000256" key="1">
    <source>
        <dbReference type="ARBA" id="ARBA00022723"/>
    </source>
</evidence>
<dbReference type="Pfam" id="PF13499">
    <property type="entry name" value="EF-hand_7"/>
    <property type="match status" value="2"/>
</dbReference>
<feature type="chain" id="PRO_5037824433" description="EF-hand domain-containing protein" evidence="4">
    <location>
        <begin position="22"/>
        <end position="204"/>
    </location>
</feature>
<dbReference type="InterPro" id="IPR011992">
    <property type="entry name" value="EF-hand-dom_pair"/>
</dbReference>
<dbReference type="AlphaFoldDB" id="A0A913XX58"/>
<keyword evidence="2" id="KW-0677">Repeat</keyword>
<dbReference type="RefSeq" id="XP_020911224.1">
    <property type="nucleotide sequence ID" value="XM_021055565.2"/>
</dbReference>
<feature type="domain" description="EF-hand" evidence="5">
    <location>
        <begin position="94"/>
        <end position="129"/>
    </location>
</feature>
<reference evidence="6" key="1">
    <citation type="submission" date="2022-11" db="UniProtKB">
        <authorList>
            <consortium name="EnsemblMetazoa"/>
        </authorList>
    </citation>
    <scope>IDENTIFICATION</scope>
</reference>
<dbReference type="SUPFAM" id="SSF47473">
    <property type="entry name" value="EF-hand"/>
    <property type="match status" value="1"/>
</dbReference>
<evidence type="ECO:0000256" key="3">
    <source>
        <dbReference type="ARBA" id="ARBA00022837"/>
    </source>
</evidence>
<feature type="domain" description="EF-hand" evidence="5">
    <location>
        <begin position="169"/>
        <end position="204"/>
    </location>
</feature>
<dbReference type="CDD" id="cd00051">
    <property type="entry name" value="EFh"/>
    <property type="match status" value="1"/>
</dbReference>
<evidence type="ECO:0000256" key="2">
    <source>
        <dbReference type="ARBA" id="ARBA00022737"/>
    </source>
</evidence>
<dbReference type="KEGG" id="epa:110248988"/>
<keyword evidence="3" id="KW-0106">Calcium</keyword>
<dbReference type="GO" id="GO:0005509">
    <property type="term" value="F:calcium ion binding"/>
    <property type="evidence" value="ECO:0007669"/>
    <property type="project" value="InterPro"/>
</dbReference>
<proteinExistence type="predicted"/>
<evidence type="ECO:0000259" key="5">
    <source>
        <dbReference type="PROSITE" id="PS50222"/>
    </source>
</evidence>
<sequence length="204" mass="22684">MAVSASIVYLLAFALLHHAVGIHRTVKSQESAIGDVQTRAAKLMLGKMMKRGGFQVSRKIDNEIQSMYSEMDANGDGSVSTQEYSVYFQKTIGGTSSDAQKSFNAIDTDGNKKITFSELRSFILKLAKQHQREQQKQIASAFKTIDSNGDGFITAGEWSQYYKEQGWSLPQDEIQGMIQDIDNDGDGKVNFQEYSKMQNGDVLT</sequence>
<organism evidence="6 7">
    <name type="scientific">Exaiptasia diaphana</name>
    <name type="common">Tropical sea anemone</name>
    <name type="synonym">Aiptasia pulchella</name>
    <dbReference type="NCBI Taxonomy" id="2652724"/>
    <lineage>
        <taxon>Eukaryota</taxon>
        <taxon>Metazoa</taxon>
        <taxon>Cnidaria</taxon>
        <taxon>Anthozoa</taxon>
        <taxon>Hexacorallia</taxon>
        <taxon>Actiniaria</taxon>
        <taxon>Aiptasiidae</taxon>
        <taxon>Exaiptasia</taxon>
    </lineage>
</organism>
<keyword evidence="7" id="KW-1185">Reference proteome</keyword>
<dbReference type="FunFam" id="1.10.238.10:FF:000001">
    <property type="entry name" value="Calmodulin 1"/>
    <property type="match status" value="1"/>
</dbReference>
<dbReference type="PANTHER" id="PTHR10891">
    <property type="entry name" value="EF-HAND CALCIUM-BINDING DOMAIN CONTAINING PROTEIN"/>
    <property type="match status" value="1"/>
</dbReference>
<dbReference type="SMART" id="SM00054">
    <property type="entry name" value="EFh"/>
    <property type="match status" value="4"/>
</dbReference>
<dbReference type="EnsemblMetazoa" id="XM_021055565.2">
    <property type="protein sequence ID" value="XP_020911224.1"/>
    <property type="gene ID" value="LOC110248988"/>
</dbReference>
<dbReference type="Gene3D" id="1.10.238.10">
    <property type="entry name" value="EF-hand"/>
    <property type="match status" value="2"/>
</dbReference>
<dbReference type="GeneID" id="110248988"/>
<dbReference type="InterPro" id="IPR039647">
    <property type="entry name" value="EF_hand_pair_protein_CML-like"/>
</dbReference>
<feature type="domain" description="EF-hand" evidence="5">
    <location>
        <begin position="59"/>
        <end position="93"/>
    </location>
</feature>
<evidence type="ECO:0000313" key="6">
    <source>
        <dbReference type="EnsemblMetazoa" id="XP_020911224.1"/>
    </source>
</evidence>
<dbReference type="InterPro" id="IPR002048">
    <property type="entry name" value="EF_hand_dom"/>
</dbReference>
<accession>A0A913XX58</accession>
<dbReference type="OrthoDB" id="26525at2759"/>
<feature type="domain" description="EF-hand" evidence="5">
    <location>
        <begin position="133"/>
        <end position="168"/>
    </location>
</feature>
<dbReference type="PROSITE" id="PS50222">
    <property type="entry name" value="EF_HAND_2"/>
    <property type="match status" value="4"/>
</dbReference>
<keyword evidence="4" id="KW-0732">Signal</keyword>
<feature type="signal peptide" evidence="4">
    <location>
        <begin position="1"/>
        <end position="21"/>
    </location>
</feature>
<evidence type="ECO:0000256" key="4">
    <source>
        <dbReference type="SAM" id="SignalP"/>
    </source>
</evidence>
<dbReference type="InterPro" id="IPR018247">
    <property type="entry name" value="EF_Hand_1_Ca_BS"/>
</dbReference>
<evidence type="ECO:0000313" key="7">
    <source>
        <dbReference type="Proteomes" id="UP000887567"/>
    </source>
</evidence>
<dbReference type="Proteomes" id="UP000887567">
    <property type="component" value="Unplaced"/>
</dbReference>
<protein>
    <recommendedName>
        <fullName evidence="5">EF-hand domain-containing protein</fullName>
    </recommendedName>
</protein>